<keyword evidence="2" id="KW-1185">Reference proteome</keyword>
<accession>A0A3B6ATT0</accession>
<evidence type="ECO:0000313" key="1">
    <source>
        <dbReference type="EnsemblPlants" id="TraesCS2A02G148700.1.cds1"/>
    </source>
</evidence>
<dbReference type="EnsemblPlants" id="TraesCS2A02G148700.1">
    <property type="protein sequence ID" value="TraesCS2A02G148700.1.cds1"/>
    <property type="gene ID" value="TraesCS2A02G148700"/>
</dbReference>
<evidence type="ECO:0000313" key="2">
    <source>
        <dbReference type="Proteomes" id="UP000019116"/>
    </source>
</evidence>
<dbReference type="Gramene" id="TraesCS2A02G148700.1">
    <property type="protein sequence ID" value="TraesCS2A02G148700.1.cds1"/>
    <property type="gene ID" value="TraesCS2A02G148700"/>
</dbReference>
<sequence length="118" mass="12480">MSSRSSPLALNIASSTVTLAKGGGRSRRVSLAKDTRPSYRPAGILMSTTPLLRKKLASRPAKATMSAHETTPWHSFSSFAFAASITSKPRRLGKFGMPSFSGSGLAVVASRRTEASQP</sequence>
<dbReference type="OMA" id="AHETTPR"/>
<dbReference type="Proteomes" id="UP000019116">
    <property type="component" value="Chromosome 2A"/>
</dbReference>
<organism evidence="1">
    <name type="scientific">Triticum aestivum</name>
    <name type="common">Wheat</name>
    <dbReference type="NCBI Taxonomy" id="4565"/>
    <lineage>
        <taxon>Eukaryota</taxon>
        <taxon>Viridiplantae</taxon>
        <taxon>Streptophyta</taxon>
        <taxon>Embryophyta</taxon>
        <taxon>Tracheophyta</taxon>
        <taxon>Spermatophyta</taxon>
        <taxon>Magnoliopsida</taxon>
        <taxon>Liliopsida</taxon>
        <taxon>Poales</taxon>
        <taxon>Poaceae</taxon>
        <taxon>BOP clade</taxon>
        <taxon>Pooideae</taxon>
        <taxon>Triticodae</taxon>
        <taxon>Triticeae</taxon>
        <taxon>Triticinae</taxon>
        <taxon>Triticum</taxon>
    </lineage>
</organism>
<reference evidence="1" key="2">
    <citation type="submission" date="2018-10" db="UniProtKB">
        <authorList>
            <consortium name="EnsemblPlants"/>
        </authorList>
    </citation>
    <scope>IDENTIFICATION</scope>
</reference>
<proteinExistence type="predicted"/>
<dbReference type="AlphaFoldDB" id="A0A3B6ATT0"/>
<dbReference type="Gramene" id="TraesCS2A03G0305300.1">
    <property type="protein sequence ID" value="TraesCS2A03G0305300.1.CDS1"/>
    <property type="gene ID" value="TraesCS2A03G0305300"/>
</dbReference>
<reference evidence="1" key="1">
    <citation type="submission" date="2018-08" db="EMBL/GenBank/DDBJ databases">
        <authorList>
            <person name="Rossello M."/>
        </authorList>
    </citation>
    <scope>NUCLEOTIDE SEQUENCE [LARGE SCALE GENOMIC DNA]</scope>
    <source>
        <strain evidence="1">cv. Chinese Spring</strain>
    </source>
</reference>
<protein>
    <submittedName>
        <fullName evidence="1">Uncharacterized protein</fullName>
    </submittedName>
</protein>
<dbReference type="OrthoDB" id="804653at2759"/>
<name>A0A3B6ATT0_WHEAT</name>